<dbReference type="InterPro" id="IPR052957">
    <property type="entry name" value="Auxin_embryo_med"/>
</dbReference>
<dbReference type="PANTHER" id="PTHR32387">
    <property type="entry name" value="WU:FJ29H11"/>
    <property type="match status" value="1"/>
</dbReference>
<gene>
    <name evidence="1" type="ORF">FRX31_017108</name>
</gene>
<evidence type="ECO:0000313" key="1">
    <source>
        <dbReference type="EMBL" id="KAF5193307.1"/>
    </source>
</evidence>
<sequence length="463" mass="52427">MGGGNPALADIQKIYGSTESLPATTIVLPLKPDKEQVVKSQLSSIHPEVLLFLSKIRRLSVREDNTDPRLNTINAISISSETDFTSRKNVDAESYTLHLSAEEDCADNERECNYYMWRQKFPVSQGSRVERRMEIDDLVITLAFPNGSRLNRGMDSPGIYEFPPTEMVTNFPFIVQADFVLASSRETIVLHKKWNLGILACVPSAFVNAFNSLVKTSGAALVSSLSRMFEFLPVDSSSYPILNTGRDSIRDKLSRENIVPSESYTEQKKFFHKPNEVGRIKPTFWDILNKARKHGVSLHHLSSHGIYALSSAFEKEYYDDILNFLEVRSMTVGAYKYEGNSIVQICWSRWACALGTINEVTNWNGKSICISYNGDHVSWLIDWNKEFRCSACFFMPQSTQEALWSFRGAETLYNWLVETGEACYVDVNDYAILLIITQQRQKACCGLCSLSMSVLNKEICYSK</sequence>
<accession>A0A7J6W8Q1</accession>
<evidence type="ECO:0000313" key="2">
    <source>
        <dbReference type="Proteomes" id="UP000554482"/>
    </source>
</evidence>
<name>A0A7J6W8Q1_THATH</name>
<reference evidence="1 2" key="1">
    <citation type="submission" date="2020-06" db="EMBL/GenBank/DDBJ databases">
        <title>Transcriptomic and genomic resources for Thalictrum thalictroides and T. hernandezii: Facilitating candidate gene discovery in an emerging model plant lineage.</title>
        <authorList>
            <person name="Arias T."/>
            <person name="Riano-Pachon D.M."/>
            <person name="Di Stilio V.S."/>
        </authorList>
    </citation>
    <scope>NUCLEOTIDE SEQUENCE [LARGE SCALE GENOMIC DNA]</scope>
    <source>
        <strain evidence="2">cv. WT478/WT964</strain>
        <tissue evidence="1">Leaves</tissue>
    </source>
</reference>
<keyword evidence="2" id="KW-1185">Reference proteome</keyword>
<dbReference type="EMBL" id="JABWDY010020234">
    <property type="protein sequence ID" value="KAF5193307.1"/>
    <property type="molecule type" value="Genomic_DNA"/>
</dbReference>
<dbReference type="OrthoDB" id="1262810at2759"/>
<dbReference type="Proteomes" id="UP000554482">
    <property type="component" value="Unassembled WGS sequence"/>
</dbReference>
<protein>
    <submittedName>
        <fullName evidence="1">ATP/DNA binding protein</fullName>
    </submittedName>
</protein>
<organism evidence="1 2">
    <name type="scientific">Thalictrum thalictroides</name>
    <name type="common">Rue-anemone</name>
    <name type="synonym">Anemone thalictroides</name>
    <dbReference type="NCBI Taxonomy" id="46969"/>
    <lineage>
        <taxon>Eukaryota</taxon>
        <taxon>Viridiplantae</taxon>
        <taxon>Streptophyta</taxon>
        <taxon>Embryophyta</taxon>
        <taxon>Tracheophyta</taxon>
        <taxon>Spermatophyta</taxon>
        <taxon>Magnoliopsida</taxon>
        <taxon>Ranunculales</taxon>
        <taxon>Ranunculaceae</taxon>
        <taxon>Thalictroideae</taxon>
        <taxon>Thalictrum</taxon>
    </lineage>
</organism>
<comment type="caution">
    <text evidence="1">The sequence shown here is derived from an EMBL/GenBank/DDBJ whole genome shotgun (WGS) entry which is preliminary data.</text>
</comment>
<dbReference type="AlphaFoldDB" id="A0A7J6W8Q1"/>
<dbReference type="PANTHER" id="PTHR32387:SF3">
    <property type="entry name" value="ATP_DNA BINDING PROTEIN"/>
    <property type="match status" value="1"/>
</dbReference>
<proteinExistence type="predicted"/>